<proteinExistence type="predicted"/>
<keyword evidence="2" id="KW-1185">Reference proteome</keyword>
<organism evidence="1 2">
    <name type="scientific">Choiromyces venosus 120613-1</name>
    <dbReference type="NCBI Taxonomy" id="1336337"/>
    <lineage>
        <taxon>Eukaryota</taxon>
        <taxon>Fungi</taxon>
        <taxon>Dikarya</taxon>
        <taxon>Ascomycota</taxon>
        <taxon>Pezizomycotina</taxon>
        <taxon>Pezizomycetes</taxon>
        <taxon>Pezizales</taxon>
        <taxon>Tuberaceae</taxon>
        <taxon>Choiromyces</taxon>
    </lineage>
</organism>
<reference evidence="1 2" key="1">
    <citation type="journal article" date="2018" name="Nat. Ecol. Evol.">
        <title>Pezizomycetes genomes reveal the molecular basis of ectomycorrhizal truffle lifestyle.</title>
        <authorList>
            <person name="Murat C."/>
            <person name="Payen T."/>
            <person name="Noel B."/>
            <person name="Kuo A."/>
            <person name="Morin E."/>
            <person name="Chen J."/>
            <person name="Kohler A."/>
            <person name="Krizsan K."/>
            <person name="Balestrini R."/>
            <person name="Da Silva C."/>
            <person name="Montanini B."/>
            <person name="Hainaut M."/>
            <person name="Levati E."/>
            <person name="Barry K.W."/>
            <person name="Belfiori B."/>
            <person name="Cichocki N."/>
            <person name="Clum A."/>
            <person name="Dockter R.B."/>
            <person name="Fauchery L."/>
            <person name="Guy J."/>
            <person name="Iotti M."/>
            <person name="Le Tacon F."/>
            <person name="Lindquist E.A."/>
            <person name="Lipzen A."/>
            <person name="Malagnac F."/>
            <person name="Mello A."/>
            <person name="Molinier V."/>
            <person name="Miyauchi S."/>
            <person name="Poulain J."/>
            <person name="Riccioni C."/>
            <person name="Rubini A."/>
            <person name="Sitrit Y."/>
            <person name="Splivallo R."/>
            <person name="Traeger S."/>
            <person name="Wang M."/>
            <person name="Zifcakova L."/>
            <person name="Wipf D."/>
            <person name="Zambonelli A."/>
            <person name="Paolocci F."/>
            <person name="Nowrousian M."/>
            <person name="Ottonello S."/>
            <person name="Baldrian P."/>
            <person name="Spatafora J.W."/>
            <person name="Henrissat B."/>
            <person name="Nagy L.G."/>
            <person name="Aury J.M."/>
            <person name="Wincker P."/>
            <person name="Grigoriev I.V."/>
            <person name="Bonfante P."/>
            <person name="Martin F.M."/>
        </authorList>
    </citation>
    <scope>NUCLEOTIDE SEQUENCE [LARGE SCALE GENOMIC DNA]</scope>
    <source>
        <strain evidence="1 2">120613-1</strain>
    </source>
</reference>
<dbReference type="Proteomes" id="UP000276215">
    <property type="component" value="Unassembled WGS sequence"/>
</dbReference>
<name>A0A3N4J5I9_9PEZI</name>
<evidence type="ECO:0000313" key="1">
    <source>
        <dbReference type="EMBL" id="RPA91700.1"/>
    </source>
</evidence>
<dbReference type="AlphaFoldDB" id="A0A3N4J5I9"/>
<evidence type="ECO:0000313" key="2">
    <source>
        <dbReference type="Proteomes" id="UP000276215"/>
    </source>
</evidence>
<sequence>MISSFHRTVLISYNPDLIISQLSEHYFSTPSYYNLPTTPPPIFPKVGSTP</sequence>
<accession>A0A3N4J5I9</accession>
<protein>
    <submittedName>
        <fullName evidence="1">Uncharacterized protein</fullName>
    </submittedName>
</protein>
<dbReference type="EMBL" id="ML120489">
    <property type="protein sequence ID" value="RPA91700.1"/>
    <property type="molecule type" value="Genomic_DNA"/>
</dbReference>
<gene>
    <name evidence="1" type="ORF">L873DRAFT_1866776</name>
</gene>